<evidence type="ECO:0000313" key="2">
    <source>
        <dbReference type="EMBL" id="RKF03791.1"/>
    </source>
</evidence>
<sequence>MSTNKIDKQIADKLKNRELSPSSSAWERLNSQLDEHQNQKKRNWFLYVGYAASLALLLSVGFSFFLNSDTEKSIETIVETSIDTLKMNDVKMKELINDTEEAIVQVEEKKEEILPKKVNQIPIIDDKTEVVISQSKEELEFKPIQEKSLPKEIVIASVDKTSSIEVKKNDNSRIKVNSDDLLFAVTHNSEEIKEYYARHKVKREDVLKTIEDELKRSDFKINPNTILAEVERTIDDEEYNGDFMQKLKLKISDIAVAIVDRNK</sequence>
<keyword evidence="1" id="KW-1133">Transmembrane helix</keyword>
<dbReference type="AlphaFoldDB" id="A0A420E0Z4"/>
<accession>A0A420E0Z4</accession>
<comment type="caution">
    <text evidence="2">The sequence shown here is derived from an EMBL/GenBank/DDBJ whole genome shotgun (WGS) entry which is preliminary data.</text>
</comment>
<keyword evidence="3" id="KW-1185">Reference proteome</keyword>
<evidence type="ECO:0000256" key="1">
    <source>
        <dbReference type="SAM" id="Phobius"/>
    </source>
</evidence>
<protein>
    <submittedName>
        <fullName evidence="2">Uncharacterized protein</fullName>
    </submittedName>
</protein>
<evidence type="ECO:0000313" key="3">
    <source>
        <dbReference type="Proteomes" id="UP000285780"/>
    </source>
</evidence>
<keyword evidence="1" id="KW-0472">Membrane</keyword>
<proteinExistence type="predicted"/>
<name>A0A420E0Z4_9FLAO</name>
<dbReference type="EMBL" id="RAQM01000008">
    <property type="protein sequence ID" value="RKF03791.1"/>
    <property type="molecule type" value="Genomic_DNA"/>
</dbReference>
<keyword evidence="1" id="KW-0812">Transmembrane</keyword>
<reference evidence="2 3" key="1">
    <citation type="submission" date="2018-09" db="EMBL/GenBank/DDBJ databases">
        <title>Genomic Encyclopedia of Archaeal and Bacterial Type Strains, Phase II (KMG-II): from individual species to whole genera.</title>
        <authorList>
            <person name="Goeker M."/>
        </authorList>
    </citation>
    <scope>NUCLEOTIDE SEQUENCE [LARGE SCALE GENOMIC DNA]</scope>
    <source>
        <strain evidence="2 3">DSM 16505</strain>
    </source>
</reference>
<gene>
    <name evidence="2" type="ORF">C8N26_1419</name>
</gene>
<organism evidence="2 3">
    <name type="scientific">Tenacibaculum lutimaris</name>
    <dbReference type="NCBI Taxonomy" id="285258"/>
    <lineage>
        <taxon>Bacteria</taxon>
        <taxon>Pseudomonadati</taxon>
        <taxon>Bacteroidota</taxon>
        <taxon>Flavobacteriia</taxon>
        <taxon>Flavobacteriales</taxon>
        <taxon>Flavobacteriaceae</taxon>
        <taxon>Tenacibaculum</taxon>
    </lineage>
</organism>
<dbReference type="RefSeq" id="WP_120186675.1">
    <property type="nucleotide sequence ID" value="NZ_RAQM01000008.1"/>
</dbReference>
<feature type="transmembrane region" description="Helical" evidence="1">
    <location>
        <begin position="44"/>
        <end position="66"/>
    </location>
</feature>
<dbReference type="Proteomes" id="UP000285780">
    <property type="component" value="Unassembled WGS sequence"/>
</dbReference>